<dbReference type="InterPro" id="IPR024079">
    <property type="entry name" value="MetalloPept_cat_dom_sf"/>
</dbReference>
<keyword evidence="1" id="KW-0732">Signal</keyword>
<evidence type="ECO:0000256" key="1">
    <source>
        <dbReference type="SAM" id="SignalP"/>
    </source>
</evidence>
<evidence type="ECO:0000313" key="3">
    <source>
        <dbReference type="Proteomes" id="UP000253940"/>
    </source>
</evidence>
<evidence type="ECO:0000313" key="2">
    <source>
        <dbReference type="EMBL" id="AXI03979.1"/>
    </source>
</evidence>
<keyword evidence="3" id="KW-1185">Reference proteome</keyword>
<sequence length="434" mass="45927">MKLLSKMIAGIVLSSATMTSVYAAPLFSPVSPDLLTQARQGLTAGASIQSKQLSRIQGNATTKGYSLVNINTATLDQASLDLNLSSTDTEVATRKKINKRSASDYSWFGTTKEGYALLSVHGDAVEGIIHKAGKVYQLKSLGSGLHALVEIDQSKYPRDEPLGFDSTPAINPLFSDVLRPITQATLNSAKPKATVTAAAATPVIDVLVAYTPAVLSLYADTDALLAHIQLAVDDANQSYTNSAVNAKLNLVKTTQVTYTENATSSQSILNDFKGKTDGYMDDVHALISSSLADVNVLIVNKSGLDSCGIAATIGGANTTNDFVVVQDSCAVGNHSFAHELGHIFGARHDTGSDPTKTPYAYGHGYHYASAWRTIMAYPASCPSGCTRLGYWSNPNVTYPTVVNGVTQAIPMGTTTKEDNARVLNANVSVLANIR</sequence>
<protein>
    <recommendedName>
        <fullName evidence="4">Peptidyl-Asp metalloendopeptidase</fullName>
    </recommendedName>
</protein>
<dbReference type="SUPFAM" id="SSF55486">
    <property type="entry name" value="Metalloproteases ('zincins'), catalytic domain"/>
    <property type="match status" value="1"/>
</dbReference>
<accession>A0A345P9M0</accession>
<organism evidence="2 3">
    <name type="scientific">Aquirhabdus parva</name>
    <dbReference type="NCBI Taxonomy" id="2283318"/>
    <lineage>
        <taxon>Bacteria</taxon>
        <taxon>Pseudomonadati</taxon>
        <taxon>Pseudomonadota</taxon>
        <taxon>Gammaproteobacteria</taxon>
        <taxon>Moraxellales</taxon>
        <taxon>Moraxellaceae</taxon>
        <taxon>Aquirhabdus</taxon>
    </lineage>
</organism>
<name>A0A345P9M0_9GAMM</name>
<dbReference type="GO" id="GO:0008237">
    <property type="term" value="F:metallopeptidase activity"/>
    <property type="evidence" value="ECO:0007669"/>
    <property type="project" value="InterPro"/>
</dbReference>
<dbReference type="Pfam" id="PF13688">
    <property type="entry name" value="Reprolysin_5"/>
    <property type="match status" value="1"/>
</dbReference>
<dbReference type="AlphaFoldDB" id="A0A345P9M0"/>
<feature type="chain" id="PRO_5016725360" description="Peptidyl-Asp metalloendopeptidase" evidence="1">
    <location>
        <begin position="24"/>
        <end position="434"/>
    </location>
</feature>
<evidence type="ECO:0008006" key="4">
    <source>
        <dbReference type="Google" id="ProtNLM"/>
    </source>
</evidence>
<dbReference type="Proteomes" id="UP000253940">
    <property type="component" value="Chromosome"/>
</dbReference>
<proteinExistence type="predicted"/>
<reference evidence="2 3" key="1">
    <citation type="submission" date="2018-07" db="EMBL/GenBank/DDBJ databases">
        <title>Genome sequencing of Moraxellaceae gen. HYN0046.</title>
        <authorList>
            <person name="Kim M."/>
            <person name="Yi H."/>
        </authorList>
    </citation>
    <scope>NUCLEOTIDE SEQUENCE [LARGE SCALE GENOMIC DNA]</scope>
    <source>
        <strain evidence="2 3">HYN0046</strain>
    </source>
</reference>
<gene>
    <name evidence="2" type="ORF">HYN46_14700</name>
</gene>
<feature type="signal peptide" evidence="1">
    <location>
        <begin position="1"/>
        <end position="23"/>
    </location>
</feature>
<dbReference type="KEGG" id="mbah:HYN46_14700"/>
<dbReference type="Gene3D" id="3.40.390.10">
    <property type="entry name" value="Collagenase (Catalytic Domain)"/>
    <property type="match status" value="1"/>
</dbReference>
<dbReference type="RefSeq" id="WP_114900087.1">
    <property type="nucleotide sequence ID" value="NZ_CP031222.1"/>
</dbReference>
<dbReference type="OrthoDB" id="3976083at2"/>
<dbReference type="EMBL" id="CP031222">
    <property type="protein sequence ID" value="AXI03979.1"/>
    <property type="molecule type" value="Genomic_DNA"/>
</dbReference>